<dbReference type="STRING" id="137733.SAMN05421767_10638"/>
<evidence type="ECO:0000313" key="1">
    <source>
        <dbReference type="EMBL" id="SEQ76024.1"/>
    </source>
</evidence>
<keyword evidence="2" id="KW-1185">Reference proteome</keyword>
<organism evidence="1 2">
    <name type="scientific">Granulicatella balaenopterae</name>
    <dbReference type="NCBI Taxonomy" id="137733"/>
    <lineage>
        <taxon>Bacteria</taxon>
        <taxon>Bacillati</taxon>
        <taxon>Bacillota</taxon>
        <taxon>Bacilli</taxon>
        <taxon>Lactobacillales</taxon>
        <taxon>Carnobacteriaceae</taxon>
        <taxon>Granulicatella</taxon>
    </lineage>
</organism>
<dbReference type="AlphaFoldDB" id="A0A1H9IN58"/>
<dbReference type="RefSeq" id="WP_177159500.1">
    <property type="nucleotide sequence ID" value="NZ_FOGF01000006.1"/>
</dbReference>
<dbReference type="EMBL" id="FOGF01000006">
    <property type="protein sequence ID" value="SEQ76024.1"/>
    <property type="molecule type" value="Genomic_DNA"/>
</dbReference>
<dbReference type="Proteomes" id="UP000198556">
    <property type="component" value="Unassembled WGS sequence"/>
</dbReference>
<evidence type="ECO:0000313" key="2">
    <source>
        <dbReference type="Proteomes" id="UP000198556"/>
    </source>
</evidence>
<sequence length="52" mass="6045">MTNDNIFIQVWGDKGEENTRFTIQLLQDNNIPFAFVNCEKIASEQLRCITPQ</sequence>
<reference evidence="1 2" key="1">
    <citation type="submission" date="2016-10" db="EMBL/GenBank/DDBJ databases">
        <authorList>
            <person name="de Groot N.N."/>
        </authorList>
    </citation>
    <scope>NUCLEOTIDE SEQUENCE [LARGE SCALE GENOMIC DNA]</scope>
    <source>
        <strain evidence="1 2">DSM 15827</strain>
    </source>
</reference>
<accession>A0A1H9IN58</accession>
<proteinExistence type="predicted"/>
<gene>
    <name evidence="1" type="ORF">SAMN05421767_10638</name>
</gene>
<protein>
    <submittedName>
        <fullName evidence="1">Uncharacterized protein</fullName>
    </submittedName>
</protein>
<name>A0A1H9IN58_9LACT</name>